<gene>
    <name evidence="2" type="ORF">EV384_5399</name>
</gene>
<accession>A0A4Q8BHA2</accession>
<feature type="compositionally biased region" description="Low complexity" evidence="1">
    <location>
        <begin position="10"/>
        <end position="21"/>
    </location>
</feature>
<feature type="compositionally biased region" description="Pro residues" evidence="1">
    <location>
        <begin position="260"/>
        <end position="272"/>
    </location>
</feature>
<sequence length="764" mass="79799">MNGHSNVVYPEAPAAEASSSPFTGGVRPMDARVSSEAADSGYGEQDLVGLLSSPFSEGLLDGGESESDAAFAALVGELTDEGFDEAVQDLVDEAAGLHLASAGTWSTEATEHLATGEVQNWMAGVAAEADRLLEHVEQHFAARTPESLTDGEIGGALTEALVAEGRPGLDGENFIPALARKAGSLLRGVATLAKRGVAFAGRFLVGPLVGALRRIVPTMLKWVLSKALNRLPQNLRNDAAALAAKLGITLPSTQSAPAALPTPTPAAEPAPAEPTTGAALAELFDAHLANTVLTGNHSMADRLMAEAEADADEDGPSAVAGLDAARATLADQLAEAEPGSVLTTEVEQFIPAVMAALPLIRAGIGAIGRDKVVGLIARPLAELMKGHVGAQAAKALSRAIADKGLALLRLEAESSTGGQLGVEALVSMLEDTIRAVGQLPPESLAEPLRVRAELQEAFAAAAARHLPAELLRADLDANEIDGESAVWVLMPRGPGRRYRYRKCSRIFPVRISRNVARAIVLSDGGTLEQRFLDEGAAGWPAQAEVHVYEALPGTHLGHLAASEGQVDPSEFEDLTPNTAALLLNQPGLGRPAYGGVGRRYYRVVPGRGGRHRRRFKRAVVLLVLTGPRPVLRVHLRLSERAAHRVTELLAQNADVRLVAAFRSLILGIAQQPLPGRIARQAERTPGAALTAAQARALAAGVGERMVAAISAQLRSLAPTLAAAARDAAEGVTLTFEFGFADRAALAAGRPDAPTVTVRPGRHRD</sequence>
<name>A0A4Q8BHA2_9ACTN</name>
<reference evidence="2 3" key="1">
    <citation type="submission" date="2019-02" db="EMBL/GenBank/DDBJ databases">
        <title>Sequencing the genomes of 1000 actinobacteria strains.</title>
        <authorList>
            <person name="Klenk H.-P."/>
        </authorList>
    </citation>
    <scope>NUCLEOTIDE SEQUENCE [LARGE SCALE GENOMIC DNA]</scope>
    <source>
        <strain evidence="2 3">DSM 45612</strain>
    </source>
</reference>
<feature type="region of interest" description="Disordered" evidence="1">
    <location>
        <begin position="254"/>
        <end position="274"/>
    </location>
</feature>
<evidence type="ECO:0000313" key="3">
    <source>
        <dbReference type="Proteomes" id="UP000294114"/>
    </source>
</evidence>
<dbReference type="Proteomes" id="UP000294114">
    <property type="component" value="Unassembled WGS sequence"/>
</dbReference>
<comment type="caution">
    <text evidence="2">The sequence shown here is derived from an EMBL/GenBank/DDBJ whole genome shotgun (WGS) entry which is preliminary data.</text>
</comment>
<organism evidence="2 3">
    <name type="scientific">Micromonospora kangleipakensis</name>
    <dbReference type="NCBI Taxonomy" id="1077942"/>
    <lineage>
        <taxon>Bacteria</taxon>
        <taxon>Bacillati</taxon>
        <taxon>Actinomycetota</taxon>
        <taxon>Actinomycetes</taxon>
        <taxon>Micromonosporales</taxon>
        <taxon>Micromonosporaceae</taxon>
        <taxon>Micromonospora</taxon>
    </lineage>
</organism>
<dbReference type="EMBL" id="SHLD01000001">
    <property type="protein sequence ID" value="RZU76723.1"/>
    <property type="molecule type" value="Genomic_DNA"/>
</dbReference>
<feature type="region of interest" description="Disordered" evidence="1">
    <location>
        <begin position="1"/>
        <end position="38"/>
    </location>
</feature>
<proteinExistence type="predicted"/>
<evidence type="ECO:0000313" key="2">
    <source>
        <dbReference type="EMBL" id="RZU76723.1"/>
    </source>
</evidence>
<evidence type="ECO:0000256" key="1">
    <source>
        <dbReference type="SAM" id="MobiDB-lite"/>
    </source>
</evidence>
<keyword evidence="3" id="KW-1185">Reference proteome</keyword>
<protein>
    <submittedName>
        <fullName evidence="2">Uncharacterized protein</fullName>
    </submittedName>
</protein>
<dbReference type="AlphaFoldDB" id="A0A4Q8BHA2"/>